<dbReference type="Pfam" id="PF20700">
    <property type="entry name" value="Mutator"/>
    <property type="match status" value="1"/>
</dbReference>
<evidence type="ECO:0000313" key="3">
    <source>
        <dbReference type="EMBL" id="KAH7947256.1"/>
    </source>
</evidence>
<evidence type="ECO:0000313" key="4">
    <source>
        <dbReference type="Proteomes" id="UP000821837"/>
    </source>
</evidence>
<reference evidence="3" key="2">
    <citation type="submission" date="2021-09" db="EMBL/GenBank/DDBJ databases">
        <authorList>
            <person name="Jia N."/>
            <person name="Wang J."/>
            <person name="Shi W."/>
            <person name="Du L."/>
            <person name="Sun Y."/>
            <person name="Zhan W."/>
            <person name="Jiang J."/>
            <person name="Wang Q."/>
            <person name="Zhang B."/>
            <person name="Ji P."/>
            <person name="Sakyi L.B."/>
            <person name="Cui X."/>
            <person name="Yuan T."/>
            <person name="Jiang B."/>
            <person name="Yang W."/>
            <person name="Lam T.T.-Y."/>
            <person name="Chang Q."/>
            <person name="Ding S."/>
            <person name="Wang X."/>
            <person name="Zhu J."/>
            <person name="Ruan X."/>
            <person name="Zhao L."/>
            <person name="Wei J."/>
            <person name="Que T."/>
            <person name="Du C."/>
            <person name="Cheng J."/>
            <person name="Dai P."/>
            <person name="Han X."/>
            <person name="Huang E."/>
            <person name="Gao Y."/>
            <person name="Liu J."/>
            <person name="Shao H."/>
            <person name="Ye R."/>
            <person name="Li L."/>
            <person name="Wei W."/>
            <person name="Wang X."/>
            <person name="Wang C."/>
            <person name="Huo Q."/>
            <person name="Li W."/>
            <person name="Guo W."/>
            <person name="Chen H."/>
            <person name="Chen S."/>
            <person name="Zhou L."/>
            <person name="Zhou L."/>
            <person name="Ni X."/>
            <person name="Tian J."/>
            <person name="Zhou Y."/>
            <person name="Sheng Y."/>
            <person name="Liu T."/>
            <person name="Pan Y."/>
            <person name="Xia L."/>
            <person name="Li J."/>
            <person name="Zhao F."/>
            <person name="Cao W."/>
        </authorList>
    </citation>
    <scope>NUCLEOTIDE SEQUENCE</scope>
    <source>
        <strain evidence="3">Rsan-2018</strain>
        <tissue evidence="3">Larvae</tissue>
    </source>
</reference>
<name>A0A9D4PLR0_RHISA</name>
<dbReference type="InterPro" id="IPR049012">
    <property type="entry name" value="Mutator_transp_dom"/>
</dbReference>
<protein>
    <recommendedName>
        <fullName evidence="2">Mutator-like transposase domain-containing protein</fullName>
    </recommendedName>
</protein>
<accession>A0A9D4PLR0</accession>
<gene>
    <name evidence="3" type="ORF">HPB52_008997</name>
</gene>
<sequence length="390" mass="41920">MQSADWLEQRIHISREKACSPLAAALAAGAVAPGSSASGALVTLLLSAPSASTDPKTAQKRDMRVLRASKFRLSAASTHCEDACSTVLSAATSTEDALSVSEIIGPSMCSESVPSSVTPSVSEIAGPTTSSASGPSSVSGPSTIHVRTRFLTREEIDANTKRRDAVRAELEATPATQKKFQLMEPALAPAVTNDGEHFSLVQMNLFNIVLNFTVCKQCLKGGMTVRESTKLGLATKLEVVCSSCGTIDKLWTSPRKQDSQAFDVNVHAIAAMKQIGKGQTALNDFWAAMNVSYRVGAESWCRHRAAEAKGEPQPRHKHNLPDYVAEAMLPIYQRLSHESLLQRCLGAKTQNASEPFHSKQVCMKRCCVTTPAAAKQRKLYLTPLDFDQGT</sequence>
<dbReference type="AlphaFoldDB" id="A0A9D4PLR0"/>
<comment type="caution">
    <text evidence="3">The sequence shown here is derived from an EMBL/GenBank/DDBJ whole genome shotgun (WGS) entry which is preliminary data.</text>
</comment>
<evidence type="ECO:0000259" key="2">
    <source>
        <dbReference type="Pfam" id="PF20700"/>
    </source>
</evidence>
<feature type="domain" description="Mutator-like transposase" evidence="2">
    <location>
        <begin position="203"/>
        <end position="292"/>
    </location>
</feature>
<dbReference type="EMBL" id="JABSTV010001252">
    <property type="protein sequence ID" value="KAH7947256.1"/>
    <property type="molecule type" value="Genomic_DNA"/>
</dbReference>
<evidence type="ECO:0000256" key="1">
    <source>
        <dbReference type="SAM" id="MobiDB-lite"/>
    </source>
</evidence>
<dbReference type="Proteomes" id="UP000821837">
    <property type="component" value="Chromosome 6"/>
</dbReference>
<feature type="region of interest" description="Disordered" evidence="1">
    <location>
        <begin position="115"/>
        <end position="142"/>
    </location>
</feature>
<keyword evidence="4" id="KW-1185">Reference proteome</keyword>
<organism evidence="3 4">
    <name type="scientific">Rhipicephalus sanguineus</name>
    <name type="common">Brown dog tick</name>
    <name type="synonym">Ixodes sanguineus</name>
    <dbReference type="NCBI Taxonomy" id="34632"/>
    <lineage>
        <taxon>Eukaryota</taxon>
        <taxon>Metazoa</taxon>
        <taxon>Ecdysozoa</taxon>
        <taxon>Arthropoda</taxon>
        <taxon>Chelicerata</taxon>
        <taxon>Arachnida</taxon>
        <taxon>Acari</taxon>
        <taxon>Parasitiformes</taxon>
        <taxon>Ixodida</taxon>
        <taxon>Ixodoidea</taxon>
        <taxon>Ixodidae</taxon>
        <taxon>Rhipicephalinae</taxon>
        <taxon>Rhipicephalus</taxon>
        <taxon>Rhipicephalus</taxon>
    </lineage>
</organism>
<reference evidence="3" key="1">
    <citation type="journal article" date="2020" name="Cell">
        <title>Large-Scale Comparative Analyses of Tick Genomes Elucidate Their Genetic Diversity and Vector Capacities.</title>
        <authorList>
            <consortium name="Tick Genome and Microbiome Consortium (TIGMIC)"/>
            <person name="Jia N."/>
            <person name="Wang J."/>
            <person name="Shi W."/>
            <person name="Du L."/>
            <person name="Sun Y."/>
            <person name="Zhan W."/>
            <person name="Jiang J.F."/>
            <person name="Wang Q."/>
            <person name="Zhang B."/>
            <person name="Ji P."/>
            <person name="Bell-Sakyi L."/>
            <person name="Cui X.M."/>
            <person name="Yuan T.T."/>
            <person name="Jiang B.G."/>
            <person name="Yang W.F."/>
            <person name="Lam T.T."/>
            <person name="Chang Q.C."/>
            <person name="Ding S.J."/>
            <person name="Wang X.J."/>
            <person name="Zhu J.G."/>
            <person name="Ruan X.D."/>
            <person name="Zhao L."/>
            <person name="Wei J.T."/>
            <person name="Ye R.Z."/>
            <person name="Que T.C."/>
            <person name="Du C.H."/>
            <person name="Zhou Y.H."/>
            <person name="Cheng J.X."/>
            <person name="Dai P.F."/>
            <person name="Guo W.B."/>
            <person name="Han X.H."/>
            <person name="Huang E.J."/>
            <person name="Li L.F."/>
            <person name="Wei W."/>
            <person name="Gao Y.C."/>
            <person name="Liu J.Z."/>
            <person name="Shao H.Z."/>
            <person name="Wang X."/>
            <person name="Wang C.C."/>
            <person name="Yang T.C."/>
            <person name="Huo Q.B."/>
            <person name="Li W."/>
            <person name="Chen H.Y."/>
            <person name="Chen S.E."/>
            <person name="Zhou L.G."/>
            <person name="Ni X.B."/>
            <person name="Tian J.H."/>
            <person name="Sheng Y."/>
            <person name="Liu T."/>
            <person name="Pan Y.S."/>
            <person name="Xia L.Y."/>
            <person name="Li J."/>
            <person name="Zhao F."/>
            <person name="Cao W.C."/>
        </authorList>
    </citation>
    <scope>NUCLEOTIDE SEQUENCE</scope>
    <source>
        <strain evidence="3">Rsan-2018</strain>
    </source>
</reference>
<proteinExistence type="predicted"/>